<organism evidence="4">
    <name type="scientific">Micromonas pusilla</name>
    <name type="common">Picoplanktonic green alga</name>
    <name type="synonym">Chromulina pusilla</name>
    <dbReference type="NCBI Taxonomy" id="38833"/>
    <lineage>
        <taxon>Eukaryota</taxon>
        <taxon>Viridiplantae</taxon>
        <taxon>Chlorophyta</taxon>
        <taxon>Mamiellophyceae</taxon>
        <taxon>Mamiellales</taxon>
        <taxon>Mamiellaceae</taxon>
        <taxon>Micromonas</taxon>
    </lineage>
</organism>
<feature type="compositionally biased region" description="Polar residues" evidence="2">
    <location>
        <begin position="947"/>
        <end position="956"/>
    </location>
</feature>
<dbReference type="InterPro" id="IPR035892">
    <property type="entry name" value="C2_domain_sf"/>
</dbReference>
<dbReference type="EMBL" id="HBEN01012347">
    <property type="protein sequence ID" value="CAD8447798.1"/>
    <property type="molecule type" value="Transcribed_RNA"/>
</dbReference>
<dbReference type="Gene3D" id="2.60.40.150">
    <property type="entry name" value="C2 domain"/>
    <property type="match status" value="1"/>
</dbReference>
<evidence type="ECO:0000256" key="1">
    <source>
        <dbReference type="SAM" id="Coils"/>
    </source>
</evidence>
<evidence type="ECO:0000313" key="4">
    <source>
        <dbReference type="EMBL" id="CAD8447798.1"/>
    </source>
</evidence>
<reference evidence="4" key="1">
    <citation type="submission" date="2021-01" db="EMBL/GenBank/DDBJ databases">
        <authorList>
            <person name="Corre E."/>
            <person name="Pelletier E."/>
            <person name="Niang G."/>
            <person name="Scheremetjew M."/>
            <person name="Finn R."/>
            <person name="Kale V."/>
            <person name="Holt S."/>
            <person name="Cochrane G."/>
            <person name="Meng A."/>
            <person name="Brown T."/>
            <person name="Cohen L."/>
        </authorList>
    </citation>
    <scope>NUCLEOTIDE SEQUENCE</scope>
    <source>
        <strain evidence="4">CCAC1681</strain>
    </source>
</reference>
<dbReference type="InterPro" id="IPR000008">
    <property type="entry name" value="C2_dom"/>
</dbReference>
<dbReference type="SUPFAM" id="SSF49562">
    <property type="entry name" value="C2 domain (Calcium/lipid-binding domain, CaLB)"/>
    <property type="match status" value="1"/>
</dbReference>
<feature type="region of interest" description="Disordered" evidence="2">
    <location>
        <begin position="850"/>
        <end position="1001"/>
    </location>
</feature>
<evidence type="ECO:0000259" key="3">
    <source>
        <dbReference type="PROSITE" id="PS50004"/>
    </source>
</evidence>
<dbReference type="Pfam" id="PF00168">
    <property type="entry name" value="C2"/>
    <property type="match status" value="1"/>
</dbReference>
<proteinExistence type="predicted"/>
<dbReference type="PANTHER" id="PTHR21623">
    <property type="entry name" value="SPERIOLIN-BINDING FACTOR"/>
    <property type="match status" value="1"/>
</dbReference>
<protein>
    <recommendedName>
        <fullName evidence="3">C2 domain-containing protein</fullName>
    </recommendedName>
</protein>
<name>A0A7S0D9X6_MICPS</name>
<dbReference type="GO" id="GO:0005777">
    <property type="term" value="C:peroxisome"/>
    <property type="evidence" value="ECO:0007669"/>
    <property type="project" value="TreeGrafter"/>
</dbReference>
<feature type="compositionally biased region" description="Basic and acidic residues" evidence="2">
    <location>
        <begin position="880"/>
        <end position="890"/>
    </location>
</feature>
<dbReference type="PROSITE" id="PS50004">
    <property type="entry name" value="C2"/>
    <property type="match status" value="1"/>
</dbReference>
<dbReference type="InterPro" id="IPR039889">
    <property type="entry name" value="CCD33"/>
</dbReference>
<gene>
    <name evidence="4" type="ORF">MSP1401_LOCUS10270</name>
</gene>
<sequence length="1001" mass="106467">MAPPVQLRCLVTGVRVNQALPYFLTLQTLKSRDSKPRDVTYGDDLAVRREDKGTYARTETTDVTSAPEFQNKAFIMSVPRANNARSLHPTAVEDLLDGKDWPGFGVTEGPNAEGVALGDGPPALVCQLYAARSAGHSVMGQDVLIGQGYVEFFGATVQRLARGEAVSMTVSLEHPEGRAPSQLSLQITMLDTDGGAGGQVATRDGPGAGRTLRVSVLVHGATNLDSTDGAPPAAFVAAKTMREAAARLPSRAATRAVPKTRDPIWDEVVSVEVAEHELDREKVLLAVVNHDTNKLMAKAAVPLKALEVGRHYGLALDLGGGAILNVTVVIPQAPARELAFLKQHNDYVRVEGSITGISGEAGSGFVGPVAAVWSVSKDSQAARAAPSSKKIELYAKANAGSESDVVNTLVRTASDFKSRDVVPVLQGSSLSGPPLWPTGHRAALFVSQSAIQMGAAIVLELVNSAGMICRAVVPVADLGAGGRPTELNHVPLICGGGTAAGGADRGEEVGKISLTARAWPRDALLRAREKEVAAGFDGGGGLGVGGEGAWMLSAMATDMIDKQQALDEAIVLLDRERKRTQSLQYRFDEAAAARQRLESDNQELRRLLHEERNADPASGLEQLGLNGVTDVMEAKERLGQLAARYAQEKRRNAELIHRLKSLHEAQAGAEQLKGRHLELQEAHAEMSRYLQKCEKEAARVGKCRATIEMQEGVISRLESLLEQAAVDQRRLAEAEALASRVQDANSVLQSGPDWEELSMLRDEVKDLRAAYQEREQDHRDLTNERIALTLRVEKSEANAIASNNEMLEVSRRCAREIAGLRAKLAEKDAQLMGGFGSVANMILAEMPAPPRLSTMEPMPSQYQPASRPASGARDSGLFGKRAEANLRDEPFESPAGAGADENDRNDANVASGVVDGSSDKTQSLGEVKSRPASRREGDADEAKAGSRPSSTQSKARPSTGARDVSAAAGSVSSRSGSVAGSRPTTGGTRSLSRPATGERPK</sequence>
<feature type="compositionally biased region" description="Low complexity" evidence="2">
    <location>
        <begin position="960"/>
        <end position="982"/>
    </location>
</feature>
<feature type="compositionally biased region" description="Basic and acidic residues" evidence="2">
    <location>
        <begin position="927"/>
        <end position="944"/>
    </location>
</feature>
<dbReference type="CDD" id="cd00030">
    <property type="entry name" value="C2"/>
    <property type="match status" value="1"/>
</dbReference>
<evidence type="ECO:0000256" key="2">
    <source>
        <dbReference type="SAM" id="MobiDB-lite"/>
    </source>
</evidence>
<dbReference type="PANTHER" id="PTHR21623:SF2">
    <property type="entry name" value="COILED-COIL DOMAIN-CONTAINING PROTEIN 33"/>
    <property type="match status" value="1"/>
</dbReference>
<feature type="coiled-coil region" evidence="1">
    <location>
        <begin position="587"/>
        <end position="784"/>
    </location>
</feature>
<feature type="domain" description="C2" evidence="3">
    <location>
        <begin position="194"/>
        <end position="316"/>
    </location>
</feature>
<keyword evidence="1" id="KW-0175">Coiled coil</keyword>
<dbReference type="AlphaFoldDB" id="A0A7S0D9X6"/>
<accession>A0A7S0D9X6</accession>
<feature type="compositionally biased region" description="Polar residues" evidence="2">
    <location>
        <begin position="983"/>
        <end position="993"/>
    </location>
</feature>
<dbReference type="SMART" id="SM00239">
    <property type="entry name" value="C2"/>
    <property type="match status" value="1"/>
</dbReference>